<proteinExistence type="predicted"/>
<feature type="region of interest" description="Disordered" evidence="1">
    <location>
        <begin position="1"/>
        <end position="45"/>
    </location>
</feature>
<evidence type="ECO:0000256" key="1">
    <source>
        <dbReference type="SAM" id="MobiDB-lite"/>
    </source>
</evidence>
<feature type="compositionally biased region" description="Polar residues" evidence="1">
    <location>
        <begin position="168"/>
        <end position="180"/>
    </location>
</feature>
<evidence type="ECO:0000313" key="2">
    <source>
        <dbReference type="EMBL" id="KAF9507717.1"/>
    </source>
</evidence>
<keyword evidence="3" id="KW-1185">Reference proteome</keyword>
<reference evidence="2" key="1">
    <citation type="journal article" date="2020" name="Nat. Commun.">
        <title>Large-scale genome sequencing of mycorrhizal fungi provides insights into the early evolution of symbiotic traits.</title>
        <authorList>
            <person name="Miyauchi S."/>
            <person name="Kiss E."/>
            <person name="Kuo A."/>
            <person name="Drula E."/>
            <person name="Kohler A."/>
            <person name="Sanchez-Garcia M."/>
            <person name="Morin E."/>
            <person name="Andreopoulos B."/>
            <person name="Barry K.W."/>
            <person name="Bonito G."/>
            <person name="Buee M."/>
            <person name="Carver A."/>
            <person name="Chen C."/>
            <person name="Cichocki N."/>
            <person name="Clum A."/>
            <person name="Culley D."/>
            <person name="Crous P.W."/>
            <person name="Fauchery L."/>
            <person name="Girlanda M."/>
            <person name="Hayes R.D."/>
            <person name="Keri Z."/>
            <person name="LaButti K."/>
            <person name="Lipzen A."/>
            <person name="Lombard V."/>
            <person name="Magnuson J."/>
            <person name="Maillard F."/>
            <person name="Murat C."/>
            <person name="Nolan M."/>
            <person name="Ohm R.A."/>
            <person name="Pangilinan J."/>
            <person name="Pereira M.F."/>
            <person name="Perotto S."/>
            <person name="Peter M."/>
            <person name="Pfister S."/>
            <person name="Riley R."/>
            <person name="Sitrit Y."/>
            <person name="Stielow J.B."/>
            <person name="Szollosi G."/>
            <person name="Zifcakova L."/>
            <person name="Stursova M."/>
            <person name="Spatafora J.W."/>
            <person name="Tedersoo L."/>
            <person name="Vaario L.M."/>
            <person name="Yamada A."/>
            <person name="Yan M."/>
            <person name="Wang P."/>
            <person name="Xu J."/>
            <person name="Bruns T."/>
            <person name="Baldrian P."/>
            <person name="Vilgalys R."/>
            <person name="Dunand C."/>
            <person name="Henrissat B."/>
            <person name="Grigoriev I.V."/>
            <person name="Hibbett D."/>
            <person name="Nagy L.G."/>
            <person name="Martin F.M."/>
        </authorList>
    </citation>
    <scope>NUCLEOTIDE SEQUENCE</scope>
    <source>
        <strain evidence="2">UP504</strain>
    </source>
</reference>
<protein>
    <submittedName>
        <fullName evidence="2">Uncharacterized protein</fullName>
    </submittedName>
</protein>
<gene>
    <name evidence="2" type="ORF">BS47DRAFT_1366476</name>
</gene>
<sequence length="215" mass="24998">MTDKTQHHTPTAASPLHENPPDEKTWSPLRNTDMYGRPNPESRLRDITMAPKPMQRRIDMAPHPLQRVWCYLPLKIAPKGPTPKCPQWTQRRAKHGTTPLWWVWVPPCASVKIHPTGTWMKPPAHNMDVHSCRRSCLRVRPLNQQQPMQRRTMGYHTPTPAGHPCPQRNPTQQEHGQSPNRKYGHVQPLKISPDRVESRQNEYPHVMGTFAREWI</sequence>
<dbReference type="Proteomes" id="UP000886523">
    <property type="component" value="Unassembled WGS sequence"/>
</dbReference>
<comment type="caution">
    <text evidence="2">The sequence shown here is derived from an EMBL/GenBank/DDBJ whole genome shotgun (WGS) entry which is preliminary data.</text>
</comment>
<evidence type="ECO:0000313" key="3">
    <source>
        <dbReference type="Proteomes" id="UP000886523"/>
    </source>
</evidence>
<organism evidence="2 3">
    <name type="scientific">Hydnum rufescens UP504</name>
    <dbReference type="NCBI Taxonomy" id="1448309"/>
    <lineage>
        <taxon>Eukaryota</taxon>
        <taxon>Fungi</taxon>
        <taxon>Dikarya</taxon>
        <taxon>Basidiomycota</taxon>
        <taxon>Agaricomycotina</taxon>
        <taxon>Agaricomycetes</taxon>
        <taxon>Cantharellales</taxon>
        <taxon>Hydnaceae</taxon>
        <taxon>Hydnum</taxon>
    </lineage>
</organism>
<dbReference type="EMBL" id="MU129074">
    <property type="protein sequence ID" value="KAF9507717.1"/>
    <property type="molecule type" value="Genomic_DNA"/>
</dbReference>
<accession>A0A9P6AKW5</accession>
<feature type="region of interest" description="Disordered" evidence="1">
    <location>
        <begin position="152"/>
        <end position="185"/>
    </location>
</feature>
<name>A0A9P6AKW5_9AGAM</name>
<dbReference type="AlphaFoldDB" id="A0A9P6AKW5"/>